<name>A0A1V3KMG6_9PAST</name>
<feature type="active site" description="Proton donor" evidence="17">
    <location>
        <position position="502"/>
    </location>
</feature>
<dbReference type="PANTHER" id="PTHR46244:SF6">
    <property type="entry name" value="PHOSPHOENOLPYRUVATE-PROTEIN PHOSPHOTRANSFERASE"/>
    <property type="match status" value="1"/>
</dbReference>
<dbReference type="InterPro" id="IPR018274">
    <property type="entry name" value="PEP_util_AS"/>
</dbReference>
<comment type="cofactor">
    <cofactor evidence="2 16 19">
        <name>Mg(2+)</name>
        <dbReference type="ChEBI" id="CHEBI:18420"/>
    </cofactor>
</comment>
<evidence type="ECO:0000256" key="12">
    <source>
        <dbReference type="ARBA" id="ARBA00022723"/>
    </source>
</evidence>
<dbReference type="SUPFAM" id="SSF51621">
    <property type="entry name" value="Phosphoenolpyruvate/pyruvate domain"/>
    <property type="match status" value="1"/>
</dbReference>
<evidence type="ECO:0000256" key="2">
    <source>
        <dbReference type="ARBA" id="ARBA00001946"/>
    </source>
</evidence>
<dbReference type="PIRSF" id="PIRSF000732">
    <property type="entry name" value="PTS_enzyme_I"/>
    <property type="match status" value="1"/>
</dbReference>
<keyword evidence="24" id="KW-0670">Pyruvate</keyword>
<feature type="domain" description="Phosphotransferase system enzyme I N-terminal" evidence="23">
    <location>
        <begin position="3"/>
        <end position="126"/>
    </location>
</feature>
<dbReference type="InterPro" id="IPR006318">
    <property type="entry name" value="PTS_EI-like"/>
</dbReference>
<keyword evidence="10 16" id="KW-0808">Transferase</keyword>
<evidence type="ECO:0000256" key="9">
    <source>
        <dbReference type="ARBA" id="ARBA00022597"/>
    </source>
</evidence>
<evidence type="ECO:0000259" key="21">
    <source>
        <dbReference type="Pfam" id="PF00391"/>
    </source>
</evidence>
<feature type="binding site" evidence="19">
    <location>
        <position position="431"/>
    </location>
    <ligand>
        <name>Mg(2+)</name>
        <dbReference type="ChEBI" id="CHEBI:18420"/>
    </ligand>
</feature>
<dbReference type="InterPro" id="IPR008279">
    <property type="entry name" value="PEP-util_enz_mobile_dom"/>
</dbReference>
<evidence type="ECO:0000259" key="23">
    <source>
        <dbReference type="Pfam" id="PF05524"/>
    </source>
</evidence>
<evidence type="ECO:0000256" key="11">
    <source>
        <dbReference type="ARBA" id="ARBA00022683"/>
    </source>
</evidence>
<evidence type="ECO:0000256" key="1">
    <source>
        <dbReference type="ARBA" id="ARBA00000683"/>
    </source>
</evidence>
<dbReference type="Gene3D" id="1.10.274.10">
    <property type="entry name" value="PtsI, HPr-binding domain"/>
    <property type="match status" value="1"/>
</dbReference>
<keyword evidence="12 16" id="KW-0479">Metal-binding</keyword>
<reference evidence="25" key="1">
    <citation type="submission" date="2016-10" db="EMBL/GenBank/DDBJ databases">
        <title>Rodentibacter gen. nov. and new species.</title>
        <authorList>
            <person name="Christensen H."/>
        </authorList>
    </citation>
    <scope>NUCLEOTIDE SEQUENCE [LARGE SCALE GENOMIC DNA]</scope>
    <source>
        <strain evidence="25">Ppn152</strain>
    </source>
</reference>
<evidence type="ECO:0000256" key="18">
    <source>
        <dbReference type="PIRSR" id="PIRSR000732-2"/>
    </source>
</evidence>
<comment type="function">
    <text evidence="16">General (non sugar-specific) component of the phosphoenolpyruvate-dependent sugar phosphotransferase system (sugar PTS). This major carbohydrate active-transport system catalyzes the phosphorylation of incoming sugar substrates concomitantly with their translocation across the cell membrane. Enzyme I transfers the phosphoryl group from phosphoenolpyruvate (PEP) to the phosphoryl carrier protein (HPr).</text>
</comment>
<dbReference type="InterPro" id="IPR050499">
    <property type="entry name" value="PEP-utilizing_PTS_enzyme"/>
</dbReference>
<gene>
    <name evidence="24" type="ORF">BKG96_04690</name>
</gene>
<dbReference type="GO" id="GO:0046872">
    <property type="term" value="F:metal ion binding"/>
    <property type="evidence" value="ECO:0007669"/>
    <property type="project" value="UniProtKB-KW"/>
</dbReference>
<dbReference type="EC" id="2.7.3.9" evidence="5 16"/>
<feature type="domain" description="PEP-utilising enzyme C-terminal" evidence="22">
    <location>
        <begin position="250"/>
        <end position="541"/>
    </location>
</feature>
<dbReference type="FunFam" id="3.20.20.60:FF:000007">
    <property type="entry name" value="Phosphoenolpyruvate-protein phosphotransferase"/>
    <property type="match status" value="1"/>
</dbReference>
<dbReference type="Pfam" id="PF05524">
    <property type="entry name" value="PEP-utilisers_N"/>
    <property type="match status" value="1"/>
</dbReference>
<evidence type="ECO:0000256" key="16">
    <source>
        <dbReference type="PIRNR" id="PIRNR000732"/>
    </source>
</evidence>
<dbReference type="InterPro" id="IPR040442">
    <property type="entry name" value="Pyrv_kinase-like_dom_sf"/>
</dbReference>
<comment type="subcellular location">
    <subcellularLocation>
        <location evidence="3 16">Cytoplasm</location>
    </subcellularLocation>
</comment>
<dbReference type="GO" id="GO:0005737">
    <property type="term" value="C:cytoplasm"/>
    <property type="evidence" value="ECO:0007669"/>
    <property type="project" value="UniProtKB-SubCell"/>
</dbReference>
<dbReference type="InterPro" id="IPR000121">
    <property type="entry name" value="PEP_util_C"/>
</dbReference>
<evidence type="ECO:0000313" key="24">
    <source>
        <dbReference type="EMBL" id="OOF78841.1"/>
    </source>
</evidence>
<dbReference type="GO" id="GO:0009401">
    <property type="term" value="P:phosphoenolpyruvate-dependent sugar phosphotransferase system"/>
    <property type="evidence" value="ECO:0007669"/>
    <property type="project" value="UniProtKB-KW"/>
</dbReference>
<dbReference type="InterPro" id="IPR036618">
    <property type="entry name" value="PtsI_HPr-bd_sf"/>
</dbReference>
<keyword evidence="14 16" id="KW-0460">Magnesium</keyword>
<dbReference type="InterPro" id="IPR036637">
    <property type="entry name" value="Phosphohistidine_dom_sf"/>
</dbReference>
<feature type="binding site" evidence="18">
    <location>
        <position position="332"/>
    </location>
    <ligand>
        <name>phosphoenolpyruvate</name>
        <dbReference type="ChEBI" id="CHEBI:58702"/>
    </ligand>
</feature>
<evidence type="ECO:0000256" key="20">
    <source>
        <dbReference type="SAM" id="Coils"/>
    </source>
</evidence>
<proteinExistence type="inferred from homology"/>
<evidence type="ECO:0000256" key="10">
    <source>
        <dbReference type="ARBA" id="ARBA00022679"/>
    </source>
</evidence>
<evidence type="ECO:0000256" key="15">
    <source>
        <dbReference type="ARBA" id="ARBA00033235"/>
    </source>
</evidence>
<feature type="domain" description="PEP-utilising enzyme mobile" evidence="21">
    <location>
        <begin position="153"/>
        <end position="223"/>
    </location>
</feature>
<dbReference type="FunFam" id="1.10.274.10:FF:000001">
    <property type="entry name" value="Phosphoenolpyruvate-protein phosphotransferase"/>
    <property type="match status" value="1"/>
</dbReference>
<dbReference type="InterPro" id="IPR023151">
    <property type="entry name" value="PEP_util_CS"/>
</dbReference>
<evidence type="ECO:0000256" key="3">
    <source>
        <dbReference type="ARBA" id="ARBA00004496"/>
    </source>
</evidence>
<dbReference type="NCBIfam" id="NF008382">
    <property type="entry name" value="PRK11177.1"/>
    <property type="match status" value="1"/>
</dbReference>
<dbReference type="SUPFAM" id="SSF52009">
    <property type="entry name" value="Phosphohistidine domain"/>
    <property type="match status" value="1"/>
</dbReference>
<dbReference type="InterPro" id="IPR015813">
    <property type="entry name" value="Pyrv/PenolPyrv_kinase-like_dom"/>
</dbReference>
<feature type="active site" description="Tele-phosphohistidine intermediate" evidence="17">
    <location>
        <position position="189"/>
    </location>
</feature>
<sequence>MISGIPASPGIVFGKALVLKEEKIVLDTKSISDDQIETEIARFYEGRNAAVEQLNSIKDRAFASLGEEKAAIFEGHLMILEDEELEEEIIDYLRSHKVNAGVAASKIIDQQVAMLSEIDDEYLKERAGDIRDIGNRLIKNILGMHIVDLGDINEESILVAYDLTPSETAQLNLEKVLGFITDIGGRTSHTSIMARSLELPAIVGTNNVTEKVSTGDFLILDAVNNKVYINPTEAQINELKSLEAKLAEEKAELAKLKDLPAVTLDGHKVEVVANIGTIRDCDGANRNGAEGVGLYRTEFLFMDRDQLPTEEEQFIAYKEVVEAMDGRLVVLRTMDIGGDKDLPYLDLPKEMNPFLGWRAIRIALDRREILHAQLRAVLRASAFGKLAVMFPMIISVEEIRELKSVIETLKAELRAEAKAFDENIQIGVMVETPSAAVNAKFLAKEVDFFSIGTNDLTQYTLAVDRGNELISHLYNPMQPSVLGLIKQVIDASHAEGKWTGMCGELAGDERATLLLLGMGLDEFSMSAISVPRIKKLIRSVNFQEVKELASKALEKPTASEIEQLIEEFLSEKALS</sequence>
<evidence type="ECO:0000259" key="22">
    <source>
        <dbReference type="Pfam" id="PF02896"/>
    </source>
</evidence>
<dbReference type="FunFam" id="3.50.30.10:FF:000001">
    <property type="entry name" value="Phosphoenolpyruvate-protein phosphotransferase"/>
    <property type="match status" value="1"/>
</dbReference>
<keyword evidence="7 16" id="KW-0813">Transport</keyword>
<keyword evidence="20" id="KW-0175">Coiled coil</keyword>
<keyword evidence="13 16" id="KW-0418">Kinase</keyword>
<dbReference type="PRINTS" id="PR01736">
    <property type="entry name" value="PHPHTRNFRASE"/>
</dbReference>
<organism evidence="24 25">
    <name type="scientific">Rodentibacter caecimuris</name>
    <dbReference type="NCBI Taxonomy" id="1796644"/>
    <lineage>
        <taxon>Bacteria</taxon>
        <taxon>Pseudomonadati</taxon>
        <taxon>Pseudomonadota</taxon>
        <taxon>Gammaproteobacteria</taxon>
        <taxon>Pasteurellales</taxon>
        <taxon>Pasteurellaceae</taxon>
        <taxon>Rodentibacter</taxon>
    </lineage>
</organism>
<evidence type="ECO:0000313" key="25">
    <source>
        <dbReference type="Proteomes" id="UP000189114"/>
    </source>
</evidence>
<dbReference type="AlphaFoldDB" id="A0A1V3KMG6"/>
<dbReference type="RefSeq" id="WP_077586549.1">
    <property type="nucleotide sequence ID" value="NZ_MLAE01000018.1"/>
</dbReference>
<comment type="similarity">
    <text evidence="4 16">Belongs to the PEP-utilizing enzyme family.</text>
</comment>
<accession>A0A1V3KMG6</accession>
<evidence type="ECO:0000256" key="13">
    <source>
        <dbReference type="ARBA" id="ARBA00022777"/>
    </source>
</evidence>
<dbReference type="PROSITE" id="PS00370">
    <property type="entry name" value="PEP_ENZYMES_PHOS_SITE"/>
    <property type="match status" value="1"/>
</dbReference>
<dbReference type="PANTHER" id="PTHR46244">
    <property type="entry name" value="PHOSPHOENOLPYRUVATE-PROTEIN PHOSPHOTRANSFERASE"/>
    <property type="match status" value="1"/>
</dbReference>
<dbReference type="NCBIfam" id="TIGR01417">
    <property type="entry name" value="PTS_I_fam"/>
    <property type="match status" value="1"/>
</dbReference>
<dbReference type="Gene3D" id="3.20.20.60">
    <property type="entry name" value="Phosphoenolpyruvate-binding domains"/>
    <property type="match status" value="1"/>
</dbReference>
<comment type="catalytic activity">
    <reaction evidence="1 16">
        <text>L-histidyl-[protein] + phosphoenolpyruvate = N(pros)-phospho-L-histidyl-[protein] + pyruvate</text>
        <dbReference type="Rhea" id="RHEA:23880"/>
        <dbReference type="Rhea" id="RHEA-COMP:9745"/>
        <dbReference type="Rhea" id="RHEA-COMP:9746"/>
        <dbReference type="ChEBI" id="CHEBI:15361"/>
        <dbReference type="ChEBI" id="CHEBI:29979"/>
        <dbReference type="ChEBI" id="CHEBI:58702"/>
        <dbReference type="ChEBI" id="CHEBI:64837"/>
        <dbReference type="EC" id="2.7.3.9"/>
    </reaction>
</comment>
<evidence type="ECO:0000256" key="17">
    <source>
        <dbReference type="PIRSR" id="PIRSR000732-1"/>
    </source>
</evidence>
<dbReference type="SUPFAM" id="SSF47831">
    <property type="entry name" value="Enzyme I of the PEP:sugar phosphotransferase system HPr-binding (sub)domain"/>
    <property type="match status" value="1"/>
</dbReference>
<comment type="caution">
    <text evidence="24">The sequence shown here is derived from an EMBL/GenBank/DDBJ whole genome shotgun (WGS) entry which is preliminary data.</text>
</comment>
<protein>
    <recommendedName>
        <fullName evidence="6 16">Phosphoenolpyruvate-protein phosphotransferase</fullName>
        <ecNumber evidence="5 16">2.7.3.9</ecNumber>
    </recommendedName>
    <alternativeName>
        <fullName evidence="15 16">Phosphotransferase system, enzyme I</fullName>
    </alternativeName>
</protein>
<feature type="coiled-coil region" evidence="20">
    <location>
        <begin position="232"/>
        <end position="259"/>
    </location>
</feature>
<dbReference type="PROSITE" id="PS00742">
    <property type="entry name" value="PEP_ENZYMES_2"/>
    <property type="match status" value="1"/>
</dbReference>
<dbReference type="Proteomes" id="UP000189114">
    <property type="component" value="Unassembled WGS sequence"/>
</dbReference>
<dbReference type="InterPro" id="IPR024692">
    <property type="entry name" value="PTS_EI"/>
</dbReference>
<keyword evidence="9 16" id="KW-0762">Sugar transport</keyword>
<dbReference type="Gene3D" id="3.50.30.10">
    <property type="entry name" value="Phosphohistidine domain"/>
    <property type="match status" value="1"/>
</dbReference>
<keyword evidence="8 16" id="KW-0963">Cytoplasm</keyword>
<evidence type="ECO:0000256" key="4">
    <source>
        <dbReference type="ARBA" id="ARBA00007837"/>
    </source>
</evidence>
<evidence type="ECO:0000256" key="19">
    <source>
        <dbReference type="PIRSR" id="PIRSR000732-3"/>
    </source>
</evidence>
<feature type="binding site" evidence="18">
    <location>
        <position position="465"/>
    </location>
    <ligand>
        <name>phosphoenolpyruvate</name>
        <dbReference type="ChEBI" id="CHEBI:58702"/>
    </ligand>
</feature>
<dbReference type="Pfam" id="PF02896">
    <property type="entry name" value="PEP-utilizers_C"/>
    <property type="match status" value="1"/>
</dbReference>
<dbReference type="Pfam" id="PF00391">
    <property type="entry name" value="PEP-utilizers"/>
    <property type="match status" value="1"/>
</dbReference>
<evidence type="ECO:0000256" key="8">
    <source>
        <dbReference type="ARBA" id="ARBA00022490"/>
    </source>
</evidence>
<feature type="binding site" evidence="18">
    <location>
        <begin position="454"/>
        <end position="455"/>
    </location>
    <ligand>
        <name>phosphoenolpyruvate</name>
        <dbReference type="ChEBI" id="CHEBI:58702"/>
    </ligand>
</feature>
<dbReference type="EMBL" id="MLAE01000018">
    <property type="protein sequence ID" value="OOF78841.1"/>
    <property type="molecule type" value="Genomic_DNA"/>
</dbReference>
<evidence type="ECO:0000256" key="14">
    <source>
        <dbReference type="ARBA" id="ARBA00022842"/>
    </source>
</evidence>
<feature type="binding site" evidence="19">
    <location>
        <position position="455"/>
    </location>
    <ligand>
        <name>Mg(2+)</name>
        <dbReference type="ChEBI" id="CHEBI:18420"/>
    </ligand>
</feature>
<evidence type="ECO:0000256" key="5">
    <source>
        <dbReference type="ARBA" id="ARBA00012232"/>
    </source>
</evidence>
<evidence type="ECO:0000256" key="6">
    <source>
        <dbReference type="ARBA" id="ARBA00016544"/>
    </source>
</evidence>
<dbReference type="GO" id="GO:0008965">
    <property type="term" value="F:phosphoenolpyruvate-protein phosphotransferase activity"/>
    <property type="evidence" value="ECO:0007669"/>
    <property type="project" value="UniProtKB-EC"/>
</dbReference>
<dbReference type="GO" id="GO:0016301">
    <property type="term" value="F:kinase activity"/>
    <property type="evidence" value="ECO:0007669"/>
    <property type="project" value="UniProtKB-KW"/>
</dbReference>
<keyword evidence="11 16" id="KW-0598">Phosphotransferase system</keyword>
<evidence type="ECO:0000256" key="7">
    <source>
        <dbReference type="ARBA" id="ARBA00022448"/>
    </source>
</evidence>
<feature type="binding site" evidence="18">
    <location>
        <position position="296"/>
    </location>
    <ligand>
        <name>phosphoenolpyruvate</name>
        <dbReference type="ChEBI" id="CHEBI:58702"/>
    </ligand>
</feature>
<dbReference type="InterPro" id="IPR008731">
    <property type="entry name" value="PTS_EIN"/>
</dbReference>